<organism evidence="1 2">
    <name type="scientific">Rhodotorula diobovata</name>
    <dbReference type="NCBI Taxonomy" id="5288"/>
    <lineage>
        <taxon>Eukaryota</taxon>
        <taxon>Fungi</taxon>
        <taxon>Dikarya</taxon>
        <taxon>Basidiomycota</taxon>
        <taxon>Pucciniomycotina</taxon>
        <taxon>Microbotryomycetes</taxon>
        <taxon>Sporidiobolales</taxon>
        <taxon>Sporidiobolaceae</taxon>
        <taxon>Rhodotorula</taxon>
    </lineage>
</organism>
<dbReference type="Proteomes" id="UP000311382">
    <property type="component" value="Unassembled WGS sequence"/>
</dbReference>
<comment type="caution">
    <text evidence="1">The sequence shown here is derived from an EMBL/GenBank/DDBJ whole genome shotgun (WGS) entry which is preliminary data.</text>
</comment>
<name>A0A5C5FVW1_9BASI</name>
<sequence>MPPTPTAVSKARSDSLLRLLKAVLSWIQPYCQGRQGPVLLDLERNKFVDHWSTMLPYEREHVVDLLLQAYCRLARGGPAAVNWNELTYVELTSAAGTRDVQRKWVVVKQYLADLKGSFDKVARACRAAGPRQLASFEEWKDALFKEAGSAGINKLKIERLDDLMFQAVPRALNAAVAQVPQRLAEGCMPADFLPTPDQVFSAAHAASQSSEDRFEIFAGFLDDFRNLTHHHRASSRRGSFADPRLGALDPHARSRLDVGAHDAAVAAWRRLPVREQVHAVDQGRRVLSSACEAHAHERPVATLEDSVKKLCRGVIDPDLLLPRSASHSHRHSATTDESLAHGRARISDYYARRHYGTTAREWGEACARR</sequence>
<gene>
    <name evidence="1" type="ORF">DMC30DRAFT_416371</name>
</gene>
<evidence type="ECO:0000313" key="2">
    <source>
        <dbReference type="Proteomes" id="UP000311382"/>
    </source>
</evidence>
<dbReference type="STRING" id="5288.A0A5C5FVW1"/>
<dbReference type="AlphaFoldDB" id="A0A5C5FVW1"/>
<keyword evidence="2" id="KW-1185">Reference proteome</keyword>
<evidence type="ECO:0000313" key="1">
    <source>
        <dbReference type="EMBL" id="TNY21077.1"/>
    </source>
</evidence>
<accession>A0A5C5FVW1</accession>
<protein>
    <submittedName>
        <fullName evidence="1">Uncharacterized protein</fullName>
    </submittedName>
</protein>
<dbReference type="EMBL" id="SOZI01000051">
    <property type="protein sequence ID" value="TNY21077.1"/>
    <property type="molecule type" value="Genomic_DNA"/>
</dbReference>
<proteinExistence type="predicted"/>
<reference evidence="1 2" key="1">
    <citation type="submission" date="2019-03" db="EMBL/GenBank/DDBJ databases">
        <title>Rhodosporidium diobovatum UCD-FST 08-225 genome sequencing, assembly, and annotation.</title>
        <authorList>
            <person name="Fakankun I.U."/>
            <person name="Fristensky B."/>
            <person name="Levin D.B."/>
        </authorList>
    </citation>
    <scope>NUCLEOTIDE SEQUENCE [LARGE SCALE GENOMIC DNA]</scope>
    <source>
        <strain evidence="1 2">UCD-FST 08-225</strain>
    </source>
</reference>